<dbReference type="GO" id="GO:0046872">
    <property type="term" value="F:metal ion binding"/>
    <property type="evidence" value="ECO:0007669"/>
    <property type="project" value="UniProtKB-KW"/>
</dbReference>
<keyword evidence="5 6" id="KW-0460">Magnesium</keyword>
<dbReference type="GO" id="GO:0008934">
    <property type="term" value="F:inositol monophosphate 1-phosphatase activity"/>
    <property type="evidence" value="ECO:0007669"/>
    <property type="project" value="InterPro"/>
</dbReference>
<dbReference type="PANTHER" id="PTHR20854">
    <property type="entry name" value="INOSITOL MONOPHOSPHATASE"/>
    <property type="match status" value="1"/>
</dbReference>
<dbReference type="OrthoDB" id="9785695at2"/>
<dbReference type="GO" id="GO:0006020">
    <property type="term" value="P:inositol metabolic process"/>
    <property type="evidence" value="ECO:0007669"/>
    <property type="project" value="TreeGrafter"/>
</dbReference>
<proteinExistence type="inferred from homology"/>
<name>D0LJX6_HALO1</name>
<evidence type="ECO:0000256" key="7">
    <source>
        <dbReference type="RuleBase" id="RU364068"/>
    </source>
</evidence>
<evidence type="ECO:0000256" key="4">
    <source>
        <dbReference type="ARBA" id="ARBA00022801"/>
    </source>
</evidence>
<sequence length="303" mass="31967">MSAARERPAPASFDAGDIADARAALDIARAVAEEAATLLRGSAGKVGRIDTKSTATDLVTEWDRRTEDLIRERLQTLTPAVPLLGEERGAWTPDAPAADEAGASVEGGAAKASDRWLVDPIDGTVNFAHGVPFFAVSIALERRGRSLLGAVYAPALGWNFHAHVGGGAFMNDDRLAVSAVPSLAQAMLASGFPYDRATNPDNNFARWEHFQRRAGACRRFGAASLDLCMVARGSFDGYWESRLSPWDVGAGVVLVEEAGGRVSGYDGGRVDLARGEVVASNGAIHEQILRELEAVPAGAAAQD</sequence>
<dbReference type="CDD" id="cd01639">
    <property type="entry name" value="IMPase"/>
    <property type="match status" value="1"/>
</dbReference>
<keyword evidence="3 6" id="KW-0479">Metal-binding</keyword>
<comment type="cofactor">
    <cofactor evidence="2 6 7">
        <name>Mg(2+)</name>
        <dbReference type="ChEBI" id="CHEBI:18420"/>
    </cofactor>
</comment>
<protein>
    <recommendedName>
        <fullName evidence="7">Inositol-1-monophosphatase</fullName>
        <ecNumber evidence="7">3.1.3.25</ecNumber>
    </recommendedName>
</protein>
<feature type="binding site" evidence="6">
    <location>
        <position position="86"/>
    </location>
    <ligand>
        <name>Mg(2+)</name>
        <dbReference type="ChEBI" id="CHEBI:18420"/>
        <label>1</label>
        <note>catalytic</note>
    </ligand>
</feature>
<feature type="binding site" evidence="6">
    <location>
        <position position="121"/>
    </location>
    <ligand>
        <name>Mg(2+)</name>
        <dbReference type="ChEBI" id="CHEBI:18420"/>
        <label>1</label>
        <note>catalytic</note>
    </ligand>
</feature>
<dbReference type="Pfam" id="PF00459">
    <property type="entry name" value="Inositol_P"/>
    <property type="match status" value="1"/>
</dbReference>
<feature type="binding site" evidence="6">
    <location>
        <position position="122"/>
    </location>
    <ligand>
        <name>Mg(2+)</name>
        <dbReference type="ChEBI" id="CHEBI:18420"/>
        <label>1</label>
        <note>catalytic</note>
    </ligand>
</feature>
<dbReference type="SUPFAM" id="SSF56655">
    <property type="entry name" value="Carbohydrate phosphatase"/>
    <property type="match status" value="1"/>
</dbReference>
<keyword evidence="4 7" id="KW-0378">Hydrolase</keyword>
<dbReference type="PROSITE" id="PS00629">
    <property type="entry name" value="IMP_1"/>
    <property type="match status" value="1"/>
</dbReference>
<dbReference type="InterPro" id="IPR020583">
    <property type="entry name" value="Inositol_monoP_metal-BS"/>
</dbReference>
<feature type="binding site" evidence="6">
    <location>
        <position position="247"/>
    </location>
    <ligand>
        <name>Mg(2+)</name>
        <dbReference type="ChEBI" id="CHEBI:18420"/>
        <label>1</label>
        <note>catalytic</note>
    </ligand>
</feature>
<dbReference type="GO" id="GO:0007165">
    <property type="term" value="P:signal transduction"/>
    <property type="evidence" value="ECO:0007669"/>
    <property type="project" value="TreeGrafter"/>
</dbReference>
<dbReference type="Proteomes" id="UP000001880">
    <property type="component" value="Chromosome"/>
</dbReference>
<dbReference type="EMBL" id="CP001804">
    <property type="protein sequence ID" value="ACY18483.1"/>
    <property type="molecule type" value="Genomic_DNA"/>
</dbReference>
<comment type="similarity">
    <text evidence="7">Belongs to the inositol monophosphatase superfamily.</text>
</comment>
<keyword evidence="9" id="KW-1185">Reference proteome</keyword>
<organism evidence="8 9">
    <name type="scientific">Haliangium ochraceum (strain DSM 14365 / JCM 11303 / SMP-2)</name>
    <dbReference type="NCBI Taxonomy" id="502025"/>
    <lineage>
        <taxon>Bacteria</taxon>
        <taxon>Pseudomonadati</taxon>
        <taxon>Myxococcota</taxon>
        <taxon>Polyangia</taxon>
        <taxon>Haliangiales</taxon>
        <taxon>Kofleriaceae</taxon>
        <taxon>Haliangium</taxon>
    </lineage>
</organism>
<evidence type="ECO:0000256" key="5">
    <source>
        <dbReference type="ARBA" id="ARBA00022842"/>
    </source>
</evidence>
<dbReference type="InterPro" id="IPR033942">
    <property type="entry name" value="IMPase"/>
</dbReference>
<gene>
    <name evidence="8" type="ordered locus">Hoch_6008</name>
</gene>
<evidence type="ECO:0000256" key="1">
    <source>
        <dbReference type="ARBA" id="ARBA00001033"/>
    </source>
</evidence>
<dbReference type="eggNOG" id="COG0483">
    <property type="taxonomic scope" value="Bacteria"/>
</dbReference>
<feature type="binding site" evidence="6">
    <location>
        <position position="119"/>
    </location>
    <ligand>
        <name>Mg(2+)</name>
        <dbReference type="ChEBI" id="CHEBI:18420"/>
        <label>1</label>
        <note>catalytic</note>
    </ligand>
</feature>
<dbReference type="AlphaFoldDB" id="D0LJX6"/>
<dbReference type="HOGENOM" id="CLU_044118_0_2_7"/>
<dbReference type="KEGG" id="hoh:Hoch_6008"/>
<evidence type="ECO:0000256" key="3">
    <source>
        <dbReference type="ARBA" id="ARBA00022723"/>
    </source>
</evidence>
<evidence type="ECO:0000313" key="9">
    <source>
        <dbReference type="Proteomes" id="UP000001880"/>
    </source>
</evidence>
<accession>D0LJX6</accession>
<evidence type="ECO:0000313" key="8">
    <source>
        <dbReference type="EMBL" id="ACY18483.1"/>
    </source>
</evidence>
<dbReference type="Gene3D" id="3.40.190.80">
    <property type="match status" value="1"/>
</dbReference>
<dbReference type="Gene3D" id="3.30.540.10">
    <property type="entry name" value="Fructose-1,6-Bisphosphatase, subunit A, domain 1"/>
    <property type="match status" value="1"/>
</dbReference>
<comment type="catalytic activity">
    <reaction evidence="1 7">
        <text>a myo-inositol phosphate + H2O = myo-inositol + phosphate</text>
        <dbReference type="Rhea" id="RHEA:24056"/>
        <dbReference type="ChEBI" id="CHEBI:15377"/>
        <dbReference type="ChEBI" id="CHEBI:17268"/>
        <dbReference type="ChEBI" id="CHEBI:43474"/>
        <dbReference type="ChEBI" id="CHEBI:84139"/>
        <dbReference type="EC" id="3.1.3.25"/>
    </reaction>
</comment>
<evidence type="ECO:0000256" key="6">
    <source>
        <dbReference type="PIRSR" id="PIRSR600760-2"/>
    </source>
</evidence>
<dbReference type="STRING" id="502025.Hoch_6008"/>
<reference evidence="8 9" key="1">
    <citation type="journal article" date="2010" name="Stand. Genomic Sci.">
        <title>Complete genome sequence of Haliangium ochraceum type strain (SMP-2).</title>
        <authorList>
            <consortium name="US DOE Joint Genome Institute (JGI-PGF)"/>
            <person name="Ivanova N."/>
            <person name="Daum C."/>
            <person name="Lang E."/>
            <person name="Abt B."/>
            <person name="Kopitz M."/>
            <person name="Saunders E."/>
            <person name="Lapidus A."/>
            <person name="Lucas S."/>
            <person name="Glavina Del Rio T."/>
            <person name="Nolan M."/>
            <person name="Tice H."/>
            <person name="Copeland A."/>
            <person name="Cheng J.F."/>
            <person name="Chen F."/>
            <person name="Bruce D."/>
            <person name="Goodwin L."/>
            <person name="Pitluck S."/>
            <person name="Mavromatis K."/>
            <person name="Pati A."/>
            <person name="Mikhailova N."/>
            <person name="Chen A."/>
            <person name="Palaniappan K."/>
            <person name="Land M."/>
            <person name="Hauser L."/>
            <person name="Chang Y.J."/>
            <person name="Jeffries C.D."/>
            <person name="Detter J.C."/>
            <person name="Brettin T."/>
            <person name="Rohde M."/>
            <person name="Goker M."/>
            <person name="Bristow J."/>
            <person name="Markowitz V."/>
            <person name="Eisen J.A."/>
            <person name="Hugenholtz P."/>
            <person name="Kyrpides N.C."/>
            <person name="Klenk H.P."/>
        </authorList>
    </citation>
    <scope>NUCLEOTIDE SEQUENCE [LARGE SCALE GENOMIC DNA]</scope>
    <source>
        <strain evidence="9">DSM 14365 / CIP 107738 / JCM 11303 / AJ 13395 / SMP-2</strain>
    </source>
</reference>
<dbReference type="PANTHER" id="PTHR20854:SF4">
    <property type="entry name" value="INOSITOL-1-MONOPHOSPHATASE-RELATED"/>
    <property type="match status" value="1"/>
</dbReference>
<evidence type="ECO:0000256" key="2">
    <source>
        <dbReference type="ARBA" id="ARBA00001946"/>
    </source>
</evidence>
<dbReference type="PRINTS" id="PR00377">
    <property type="entry name" value="IMPHPHTASES"/>
</dbReference>
<dbReference type="InterPro" id="IPR000760">
    <property type="entry name" value="Inositol_monophosphatase-like"/>
</dbReference>
<dbReference type="EC" id="3.1.3.25" evidence="7"/>
<dbReference type="RefSeq" id="WP_012831075.1">
    <property type="nucleotide sequence ID" value="NC_013440.1"/>
</dbReference>